<evidence type="ECO:0000313" key="3">
    <source>
        <dbReference type="EMBL" id="HGI29713.1"/>
    </source>
</evidence>
<dbReference type="GO" id="GO:0006281">
    <property type="term" value="P:DNA repair"/>
    <property type="evidence" value="ECO:0007669"/>
    <property type="project" value="InterPro"/>
</dbReference>
<dbReference type="InterPro" id="IPR010994">
    <property type="entry name" value="RuvA_2-like"/>
</dbReference>
<name>A0A7V4DCW0_9BACT</name>
<dbReference type="InterPro" id="IPR004509">
    <property type="entry name" value="Competence_ComEA_HhH"/>
</dbReference>
<keyword evidence="1" id="KW-1133">Transmembrane helix</keyword>
<dbReference type="EMBL" id="DTFV01000001">
    <property type="protein sequence ID" value="HGI29713.1"/>
    <property type="molecule type" value="Genomic_DNA"/>
</dbReference>
<keyword evidence="3" id="KW-0238">DNA-binding</keyword>
<organism evidence="3">
    <name type="scientific">Candidatus Caldatribacterium californiense</name>
    <dbReference type="NCBI Taxonomy" id="1454726"/>
    <lineage>
        <taxon>Bacteria</taxon>
        <taxon>Pseudomonadati</taxon>
        <taxon>Atribacterota</taxon>
        <taxon>Atribacteria</taxon>
        <taxon>Atribacterales</taxon>
        <taxon>Candidatus Caldatribacteriaceae</taxon>
        <taxon>Candidatus Caldatribacterium</taxon>
    </lineage>
</organism>
<dbReference type="Gene3D" id="3.10.560.10">
    <property type="entry name" value="Outer membrane lipoprotein wza domain like"/>
    <property type="match status" value="1"/>
</dbReference>
<gene>
    <name evidence="3" type="ORF">ENV30_00090</name>
</gene>
<dbReference type="InterPro" id="IPR003583">
    <property type="entry name" value="Hlx-hairpin-Hlx_DNA-bd_motif"/>
</dbReference>
<dbReference type="Pfam" id="PF12836">
    <property type="entry name" value="HHH_3"/>
    <property type="match status" value="1"/>
</dbReference>
<reference evidence="3" key="1">
    <citation type="journal article" date="2020" name="mSystems">
        <title>Genome- and Community-Level Interaction Insights into Carbon Utilization and Element Cycling Functions of Hydrothermarchaeota in Hydrothermal Sediment.</title>
        <authorList>
            <person name="Zhou Z."/>
            <person name="Liu Y."/>
            <person name="Xu W."/>
            <person name="Pan J."/>
            <person name="Luo Z.H."/>
            <person name="Li M."/>
        </authorList>
    </citation>
    <scope>NUCLEOTIDE SEQUENCE [LARGE SCALE GENOMIC DNA]</scope>
    <source>
        <strain evidence="3">SpSt-747</strain>
    </source>
</reference>
<feature type="transmembrane region" description="Helical" evidence="1">
    <location>
        <begin position="9"/>
        <end position="28"/>
    </location>
</feature>
<dbReference type="PANTHER" id="PTHR21180">
    <property type="entry name" value="ENDONUCLEASE/EXONUCLEASE/PHOSPHATASE FAMILY DOMAIN-CONTAINING PROTEIN 1"/>
    <property type="match status" value="1"/>
</dbReference>
<evidence type="ECO:0000256" key="1">
    <source>
        <dbReference type="SAM" id="Phobius"/>
    </source>
</evidence>
<comment type="caution">
    <text evidence="3">The sequence shown here is derived from an EMBL/GenBank/DDBJ whole genome shotgun (WGS) entry which is preliminary data.</text>
</comment>
<dbReference type="GO" id="GO:0015628">
    <property type="term" value="P:protein secretion by the type II secretion system"/>
    <property type="evidence" value="ECO:0007669"/>
    <property type="project" value="TreeGrafter"/>
</dbReference>
<dbReference type="SMART" id="SM00278">
    <property type="entry name" value="HhH1"/>
    <property type="match status" value="2"/>
</dbReference>
<sequence>MSLTRKERIFAVLALGFALLFVGVVWWVNRPQEKAPVVFVVQIEGGVHRPGVYRVPEGTRVYELIERAGGIKEGADLSGLNLAAPLYDGQKIAIPFAPPPSSGEVPEGASSQVAVRSSVASSSLINVNTASSKELESLPGIGEVLAQRIVEYRETHGPFQNPEDLLKVKGIGPKKLENIRDRITF</sequence>
<dbReference type="Pfam" id="PF10531">
    <property type="entry name" value="SLBB"/>
    <property type="match status" value="1"/>
</dbReference>
<dbReference type="PANTHER" id="PTHR21180:SF32">
    <property type="entry name" value="ENDONUCLEASE_EXONUCLEASE_PHOSPHATASE FAMILY DOMAIN-CONTAINING PROTEIN 1"/>
    <property type="match status" value="1"/>
</dbReference>
<dbReference type="AlphaFoldDB" id="A0A7V4DCW0"/>
<keyword evidence="1" id="KW-0812">Transmembrane</keyword>
<dbReference type="GO" id="GO:0003677">
    <property type="term" value="F:DNA binding"/>
    <property type="evidence" value="ECO:0007669"/>
    <property type="project" value="UniProtKB-KW"/>
</dbReference>
<evidence type="ECO:0000259" key="2">
    <source>
        <dbReference type="SMART" id="SM00278"/>
    </source>
</evidence>
<dbReference type="SUPFAM" id="SSF142984">
    <property type="entry name" value="Nqo1 middle domain-like"/>
    <property type="match status" value="1"/>
</dbReference>
<dbReference type="NCBIfam" id="TIGR00426">
    <property type="entry name" value="competence protein ComEA helix-hairpin-helix repeat region"/>
    <property type="match status" value="1"/>
</dbReference>
<keyword evidence="1" id="KW-0472">Membrane</keyword>
<accession>A0A7V4DCW0</accession>
<feature type="domain" description="Helix-hairpin-helix DNA-binding motif class 1" evidence="2">
    <location>
        <begin position="133"/>
        <end position="152"/>
    </location>
</feature>
<protein>
    <submittedName>
        <fullName evidence="3">ComEA family DNA-binding protein</fullName>
    </submittedName>
</protein>
<dbReference type="InterPro" id="IPR019554">
    <property type="entry name" value="Soluble_ligand-bd"/>
</dbReference>
<dbReference type="Gene3D" id="1.10.150.280">
    <property type="entry name" value="AF1531-like domain"/>
    <property type="match status" value="1"/>
</dbReference>
<dbReference type="SUPFAM" id="SSF47781">
    <property type="entry name" value="RuvA domain 2-like"/>
    <property type="match status" value="1"/>
</dbReference>
<dbReference type="GO" id="GO:0015627">
    <property type="term" value="C:type II protein secretion system complex"/>
    <property type="evidence" value="ECO:0007669"/>
    <property type="project" value="TreeGrafter"/>
</dbReference>
<proteinExistence type="predicted"/>
<feature type="domain" description="Helix-hairpin-helix DNA-binding motif class 1" evidence="2">
    <location>
        <begin position="163"/>
        <end position="182"/>
    </location>
</feature>
<dbReference type="InterPro" id="IPR051675">
    <property type="entry name" value="Endo/Exo/Phosphatase_dom_1"/>
</dbReference>